<evidence type="ECO:0000256" key="1">
    <source>
        <dbReference type="SAM" id="Phobius"/>
    </source>
</evidence>
<evidence type="ECO:0000313" key="2">
    <source>
        <dbReference type="EMBL" id="NMM44914.1"/>
    </source>
</evidence>
<evidence type="ECO:0000313" key="3">
    <source>
        <dbReference type="Proteomes" id="UP000539372"/>
    </source>
</evidence>
<comment type="caution">
    <text evidence="2">The sequence shown here is derived from an EMBL/GenBank/DDBJ whole genome shotgun (WGS) entry which is preliminary data.</text>
</comment>
<feature type="transmembrane region" description="Helical" evidence="1">
    <location>
        <begin position="12"/>
        <end position="36"/>
    </location>
</feature>
<dbReference type="RefSeq" id="WP_169625300.1">
    <property type="nucleotide sequence ID" value="NZ_JABBNT010000003.1"/>
</dbReference>
<gene>
    <name evidence="2" type="ORF">HH303_10530</name>
</gene>
<name>A0A7Y0E0D3_9PROT</name>
<proteinExistence type="predicted"/>
<dbReference type="EMBL" id="JABBNT010000003">
    <property type="protein sequence ID" value="NMM44914.1"/>
    <property type="molecule type" value="Genomic_DNA"/>
</dbReference>
<feature type="transmembrane region" description="Helical" evidence="1">
    <location>
        <begin position="89"/>
        <end position="110"/>
    </location>
</feature>
<sequence>MKLAKFPEEALFWSIFISTAGFIIRAFTQSIFNFFLRIFLCKSIGFNILFSSIFSTLSGILFFFLYFPFFGPFFITDLQPTLQSALLDFLAVTSPCILAGPTAALIVYAWRGEVFESRFDPNFVNPKAERLAQGL</sequence>
<reference evidence="2 3" key="1">
    <citation type="submission" date="2020-04" db="EMBL/GenBank/DDBJ databases">
        <title>Rhodospirillaceae bacterium KN72 isolated from deep sea.</title>
        <authorList>
            <person name="Zhang D.-C."/>
        </authorList>
    </citation>
    <scope>NUCLEOTIDE SEQUENCE [LARGE SCALE GENOMIC DNA]</scope>
    <source>
        <strain evidence="2 3">KN72</strain>
    </source>
</reference>
<keyword evidence="1" id="KW-1133">Transmembrane helix</keyword>
<accession>A0A7Y0E0D3</accession>
<organism evidence="2 3">
    <name type="scientific">Pacificispira spongiicola</name>
    <dbReference type="NCBI Taxonomy" id="2729598"/>
    <lineage>
        <taxon>Bacteria</taxon>
        <taxon>Pseudomonadati</taxon>
        <taxon>Pseudomonadota</taxon>
        <taxon>Alphaproteobacteria</taxon>
        <taxon>Rhodospirillales</taxon>
        <taxon>Rhodospirillaceae</taxon>
        <taxon>Pacificispira</taxon>
    </lineage>
</organism>
<keyword evidence="1" id="KW-0812">Transmembrane</keyword>
<keyword evidence="1" id="KW-0472">Membrane</keyword>
<feature type="transmembrane region" description="Helical" evidence="1">
    <location>
        <begin position="48"/>
        <end position="69"/>
    </location>
</feature>
<dbReference type="AlphaFoldDB" id="A0A7Y0E0D3"/>
<dbReference type="Proteomes" id="UP000539372">
    <property type="component" value="Unassembled WGS sequence"/>
</dbReference>
<protein>
    <submittedName>
        <fullName evidence="2">Uncharacterized protein</fullName>
    </submittedName>
</protein>
<keyword evidence="3" id="KW-1185">Reference proteome</keyword>